<name>D4DQK5_NEIEG</name>
<protein>
    <submittedName>
        <fullName evidence="1">Uncharacterized protein</fullName>
    </submittedName>
</protein>
<organism evidence="1 2">
    <name type="scientific">Neisseria elongata subsp. glycolytica ATCC 29315</name>
    <dbReference type="NCBI Taxonomy" id="546263"/>
    <lineage>
        <taxon>Bacteria</taxon>
        <taxon>Pseudomonadati</taxon>
        <taxon>Pseudomonadota</taxon>
        <taxon>Betaproteobacteria</taxon>
        <taxon>Neisseriales</taxon>
        <taxon>Neisseriaceae</taxon>
        <taxon>Neisseria</taxon>
    </lineage>
</organism>
<sequence>MAIRLIRQPLPCLGSKERLFQIPKHSINLHRDVQPTPPRLLRLVPIEI</sequence>
<evidence type="ECO:0000313" key="2">
    <source>
        <dbReference type="Proteomes" id="UP000005536"/>
    </source>
</evidence>
<reference evidence="1 2" key="1">
    <citation type="submission" date="2010-02" db="EMBL/GenBank/DDBJ databases">
        <authorList>
            <person name="Weinstock G."/>
            <person name="Sodergren E."/>
            <person name="Clifton S."/>
            <person name="Fulton L."/>
            <person name="Fulton B."/>
            <person name="Courtney L."/>
            <person name="Fronick C."/>
            <person name="Harrison M."/>
            <person name="Strong C."/>
            <person name="Farmer C."/>
            <person name="Delahaunty K."/>
            <person name="Markovic C."/>
            <person name="Hall O."/>
            <person name="Minx P."/>
            <person name="Tomlinson C."/>
            <person name="Mitreva M."/>
            <person name="Nelson J."/>
            <person name="Hou S."/>
            <person name="Wollam A."/>
            <person name="Pepin K.H."/>
            <person name="Johnson M."/>
            <person name="Bhonagiri V."/>
            <person name="Zhang X."/>
            <person name="Suruliraj S."/>
            <person name="Warren W."/>
            <person name="Chinwalla A."/>
            <person name="Mardis E.R."/>
            <person name="Wilson R.K."/>
        </authorList>
    </citation>
    <scope>NUCLEOTIDE SEQUENCE [LARGE SCALE GENOMIC DNA]</scope>
    <source>
        <strain evidence="1 2">ATCC 29315</strain>
    </source>
</reference>
<comment type="caution">
    <text evidence="1">The sequence shown here is derived from an EMBL/GenBank/DDBJ whole genome shotgun (WGS) entry which is preliminary data.</text>
</comment>
<gene>
    <name evidence="1" type="ORF">NEIELOOT_01344</name>
</gene>
<dbReference type="EMBL" id="ADBF01000032">
    <property type="protein sequence ID" value="EFE49884.1"/>
    <property type="molecule type" value="Genomic_DNA"/>
</dbReference>
<dbReference type="Proteomes" id="UP000005536">
    <property type="component" value="Unassembled WGS sequence"/>
</dbReference>
<accession>D4DQK5</accession>
<evidence type="ECO:0000313" key="1">
    <source>
        <dbReference type="EMBL" id="EFE49884.1"/>
    </source>
</evidence>
<proteinExistence type="predicted"/>
<dbReference type="AlphaFoldDB" id="D4DQK5"/>